<evidence type="ECO:0000313" key="4">
    <source>
        <dbReference type="Proteomes" id="UP000244811"/>
    </source>
</evidence>
<keyword evidence="1" id="KW-0472">Membrane</keyword>
<gene>
    <name evidence="3" type="ORF">MACK_001099</name>
</gene>
<keyword evidence="1" id="KW-0812">Transmembrane</keyword>
<feature type="signal peptide" evidence="2">
    <location>
        <begin position="1"/>
        <end position="23"/>
    </location>
</feature>
<evidence type="ECO:0000256" key="2">
    <source>
        <dbReference type="SAM" id="SignalP"/>
    </source>
</evidence>
<dbReference type="EMBL" id="CP056071">
    <property type="protein sequence ID" value="UKK01746.2"/>
    <property type="molecule type" value="Genomic_DNA"/>
</dbReference>
<feature type="chain" id="PRO_5036687836" evidence="2">
    <location>
        <begin position="24"/>
        <end position="279"/>
    </location>
</feature>
<dbReference type="Proteomes" id="UP000244811">
    <property type="component" value="Chromosome 2"/>
</dbReference>
<keyword evidence="2" id="KW-0732">Signal</keyword>
<accession>A0A976MC83</accession>
<evidence type="ECO:0000256" key="1">
    <source>
        <dbReference type="SAM" id="Phobius"/>
    </source>
</evidence>
<proteinExistence type="predicted"/>
<feature type="transmembrane region" description="Helical" evidence="1">
    <location>
        <begin position="227"/>
        <end position="257"/>
    </location>
</feature>
<name>A0A976MC83_THEOR</name>
<sequence>MNFSALYLNLVASTLLFASKCSCLEEISIDNEHTQRESEPKLPDLGSSPSEEFKYFQDPASYNNDGANLKVHNSDLKSSGLESVEPPSDVKFYALDPNGGSRVVEINSDKYTVRQNANNKYKFEYEFAKDAHCVKVKCDNSTIWRSGDFKIDEAKFIIYNTENDRITIRDDERYVTYRLVDDALEQQSDLDLLPSKEEPTDLGLPPHSSVTYVTYVNHPVKVRNHRALVSGLAVVIITFTLLMAMLLMLVKLLLLVLRLYKVVDQIKVDVERTDTKVVL</sequence>
<organism evidence="3 4">
    <name type="scientific">Theileria orientalis</name>
    <dbReference type="NCBI Taxonomy" id="68886"/>
    <lineage>
        <taxon>Eukaryota</taxon>
        <taxon>Sar</taxon>
        <taxon>Alveolata</taxon>
        <taxon>Apicomplexa</taxon>
        <taxon>Aconoidasida</taxon>
        <taxon>Piroplasmida</taxon>
        <taxon>Theileriidae</taxon>
        <taxon>Theileria</taxon>
    </lineage>
</organism>
<keyword evidence="1" id="KW-1133">Transmembrane helix</keyword>
<evidence type="ECO:0000313" key="3">
    <source>
        <dbReference type="EMBL" id="UKK01746.2"/>
    </source>
</evidence>
<dbReference type="AlphaFoldDB" id="A0A976MC83"/>
<reference evidence="3" key="1">
    <citation type="submission" date="2022-07" db="EMBL/GenBank/DDBJ databases">
        <title>Evaluation of T. orientalis genome assembly methods using nanopore sequencing and analysis of variation between genomes.</title>
        <authorList>
            <person name="Yam J."/>
            <person name="Micallef M.L."/>
            <person name="Liu M."/>
            <person name="Djordjevic S.P."/>
            <person name="Bogema D.R."/>
            <person name="Jenkins C."/>
        </authorList>
    </citation>
    <scope>NUCLEOTIDE SEQUENCE</scope>
    <source>
        <strain evidence="3">Goon Nure</strain>
    </source>
</reference>
<protein>
    <submittedName>
        <fullName evidence="3">Uncharacterized protein</fullName>
    </submittedName>
</protein>